<evidence type="ECO:0000313" key="2">
    <source>
        <dbReference type="EMBL" id="QSS61499.1"/>
    </source>
</evidence>
<dbReference type="Proteomes" id="UP000663671">
    <property type="component" value="Chromosome 5"/>
</dbReference>
<organism evidence="2 3">
    <name type="scientific">Ajellomyces capsulatus</name>
    <name type="common">Darling's disease fungus</name>
    <name type="synonym">Histoplasma capsulatum</name>
    <dbReference type="NCBI Taxonomy" id="5037"/>
    <lineage>
        <taxon>Eukaryota</taxon>
        <taxon>Fungi</taxon>
        <taxon>Dikarya</taxon>
        <taxon>Ascomycota</taxon>
        <taxon>Pezizomycotina</taxon>
        <taxon>Eurotiomycetes</taxon>
        <taxon>Eurotiomycetidae</taxon>
        <taxon>Onygenales</taxon>
        <taxon>Ajellomycetaceae</taxon>
        <taxon>Histoplasma</taxon>
    </lineage>
</organism>
<evidence type="ECO:0000256" key="1">
    <source>
        <dbReference type="SAM" id="MobiDB-lite"/>
    </source>
</evidence>
<name>A0A8A1M651_AJECA</name>
<accession>A0A8A1M651</accession>
<dbReference type="AlphaFoldDB" id="A0A8A1M651"/>
<gene>
    <name evidence="2" type="ORF">I7I51_03674</name>
</gene>
<dbReference type="VEuPathDB" id="FungiDB:I7I51_03674"/>
<proteinExistence type="predicted"/>
<dbReference type="EMBL" id="CP069111">
    <property type="protein sequence ID" value="QSS61499.1"/>
    <property type="molecule type" value="Genomic_DNA"/>
</dbReference>
<protein>
    <submittedName>
        <fullName evidence="2">Uncharacterized protein</fullName>
    </submittedName>
</protein>
<reference evidence="2" key="1">
    <citation type="submission" date="2021-01" db="EMBL/GenBank/DDBJ databases">
        <title>Chromosome-level genome assembly of a human fungal pathogen reveals clustering of transcriptionally co-regulated genes.</title>
        <authorList>
            <person name="Voorhies M."/>
            <person name="Cohen S."/>
            <person name="Shea T.P."/>
            <person name="Petrus S."/>
            <person name="Munoz J.F."/>
            <person name="Poplawski S."/>
            <person name="Goldman W.E."/>
            <person name="Michael T."/>
            <person name="Cuomo C.A."/>
            <person name="Sil A."/>
            <person name="Beyhan S."/>
        </authorList>
    </citation>
    <scope>NUCLEOTIDE SEQUENCE</scope>
    <source>
        <strain evidence="2">WU24</strain>
    </source>
</reference>
<sequence length="120" mass="13042">MAAESVLKMTLVHAGQTQAETTMEIYNDYELRNESVDAQTPPPPSCAHGASTGSGDWLDRMAVGRASSILREVLGKAVSKKRYRKIQDSHIRVRGGKGLLKYPCSMGTYLTAAKQQDSGL</sequence>
<evidence type="ECO:0000313" key="3">
    <source>
        <dbReference type="Proteomes" id="UP000663671"/>
    </source>
</evidence>
<feature type="region of interest" description="Disordered" evidence="1">
    <location>
        <begin position="32"/>
        <end position="53"/>
    </location>
</feature>
<dbReference type="OrthoDB" id="10484124at2759"/>